<organism evidence="2">
    <name type="scientific">Lygus hesperus</name>
    <name type="common">Western plant bug</name>
    <dbReference type="NCBI Taxonomy" id="30085"/>
    <lineage>
        <taxon>Eukaryota</taxon>
        <taxon>Metazoa</taxon>
        <taxon>Ecdysozoa</taxon>
        <taxon>Arthropoda</taxon>
        <taxon>Hexapoda</taxon>
        <taxon>Insecta</taxon>
        <taxon>Pterygota</taxon>
        <taxon>Neoptera</taxon>
        <taxon>Paraneoptera</taxon>
        <taxon>Hemiptera</taxon>
        <taxon>Heteroptera</taxon>
        <taxon>Panheteroptera</taxon>
        <taxon>Cimicomorpha</taxon>
        <taxon>Miridae</taxon>
        <taxon>Mirini</taxon>
        <taxon>Lygus</taxon>
    </lineage>
</organism>
<dbReference type="EMBL" id="GDHC01016087">
    <property type="protein sequence ID" value="JAQ02542.1"/>
    <property type="molecule type" value="Transcribed_RNA"/>
</dbReference>
<reference evidence="2" key="1">
    <citation type="journal article" date="2014" name="PLoS ONE">
        <title>Transcriptome-Based Identification of ABC Transporters in the Western Tarnished Plant Bug Lygus hesperus.</title>
        <authorList>
            <person name="Hull J.J."/>
            <person name="Chaney K."/>
            <person name="Geib S.M."/>
            <person name="Fabrick J.A."/>
            <person name="Brent C.S."/>
            <person name="Walsh D."/>
            <person name="Lavine L.C."/>
        </authorList>
    </citation>
    <scope>NUCLEOTIDE SEQUENCE</scope>
</reference>
<dbReference type="EMBL" id="GDHC01006936">
    <property type="protein sequence ID" value="JAQ11693.1"/>
    <property type="molecule type" value="Transcribed_RNA"/>
</dbReference>
<evidence type="ECO:0000256" key="1">
    <source>
        <dbReference type="SAM" id="MobiDB-lite"/>
    </source>
</evidence>
<sequence length="184" mass="21284">MDGYPSTSHNRSADFPRHPKKQTVDLNSLVFPNQGFMEHNRIKKYNNNLREESKFSSKNNVPVNVAKEVNDPPRDPKQFRRTKKEILNEVICLDETNHCHLEEPICIICKVVTENYDTMVNHSTSSDAHLKGLSECLAEMIGNEESDDSDYSDEAVPKRPKLHWNLVEEVADEQGTIFRRMSRR</sequence>
<gene>
    <name evidence="2" type="ORF">CM83_41279</name>
    <name evidence="3" type="ORF">g.45450</name>
    <name evidence="4" type="ORF">g.45457</name>
</gene>
<reference evidence="3" key="3">
    <citation type="journal article" date="2016" name="Gigascience">
        <title>De novo construction of an expanded transcriptome assembly for the western tarnished plant bug, Lygus hesperus.</title>
        <authorList>
            <person name="Tassone E.E."/>
            <person name="Geib S.M."/>
            <person name="Hall B."/>
            <person name="Fabrick J.A."/>
            <person name="Brent C.S."/>
            <person name="Hull J.J."/>
        </authorList>
    </citation>
    <scope>NUCLEOTIDE SEQUENCE</scope>
</reference>
<dbReference type="AlphaFoldDB" id="A0A0A9XZM4"/>
<evidence type="ECO:0000313" key="2">
    <source>
        <dbReference type="EMBL" id="JAG22720.1"/>
    </source>
</evidence>
<evidence type="ECO:0000313" key="3">
    <source>
        <dbReference type="EMBL" id="JAQ02542.1"/>
    </source>
</evidence>
<reference evidence="2" key="2">
    <citation type="submission" date="2014-07" db="EMBL/GenBank/DDBJ databases">
        <authorList>
            <person name="Hull J."/>
        </authorList>
    </citation>
    <scope>NUCLEOTIDE SEQUENCE</scope>
</reference>
<protein>
    <submittedName>
        <fullName evidence="2">Uncharacterized protein</fullName>
    </submittedName>
</protein>
<proteinExistence type="predicted"/>
<evidence type="ECO:0000313" key="4">
    <source>
        <dbReference type="EMBL" id="JAQ11693.1"/>
    </source>
</evidence>
<dbReference type="EMBL" id="GBHO01020884">
    <property type="protein sequence ID" value="JAG22720.1"/>
    <property type="molecule type" value="Transcribed_RNA"/>
</dbReference>
<feature type="region of interest" description="Disordered" evidence="1">
    <location>
        <begin position="1"/>
        <end position="24"/>
    </location>
</feature>
<name>A0A0A9XZM4_LYGHE</name>
<feature type="compositionally biased region" description="Polar residues" evidence="1">
    <location>
        <begin position="1"/>
        <end position="10"/>
    </location>
</feature>
<accession>A0A0A9XZM4</accession>